<dbReference type="RefSeq" id="WP_073403444.1">
    <property type="nucleotide sequence ID" value="NZ_FQTV01000017.1"/>
</dbReference>
<dbReference type="SUPFAM" id="SSF52129">
    <property type="entry name" value="Caspase-like"/>
    <property type="match status" value="1"/>
</dbReference>
<protein>
    <submittedName>
        <fullName evidence="4">Peptidase family C25</fullName>
    </submittedName>
</protein>
<accession>A0A1M5FMG3</accession>
<evidence type="ECO:0000313" key="5">
    <source>
        <dbReference type="Proteomes" id="UP000184509"/>
    </source>
</evidence>
<dbReference type="AlphaFoldDB" id="A0A1M5FMG3"/>
<evidence type="ECO:0000256" key="2">
    <source>
        <dbReference type="SAM" id="SignalP"/>
    </source>
</evidence>
<reference evidence="4 5" key="1">
    <citation type="submission" date="2016-11" db="EMBL/GenBank/DDBJ databases">
        <authorList>
            <person name="Jaros S."/>
            <person name="Januszkiewicz K."/>
            <person name="Wedrychowicz H."/>
        </authorList>
    </citation>
    <scope>NUCLEOTIDE SEQUENCE [LARGE SCALE GENOMIC DNA]</scope>
    <source>
        <strain evidence="4 5">DSM 26991</strain>
    </source>
</reference>
<dbReference type="InterPro" id="IPR029030">
    <property type="entry name" value="Caspase-like_dom_sf"/>
</dbReference>
<dbReference type="NCBIfam" id="NF033707">
    <property type="entry name" value="T9SS_sortase"/>
    <property type="match status" value="1"/>
</dbReference>
<organism evidence="4 5">
    <name type="scientific">Bacteroides luti</name>
    <dbReference type="NCBI Taxonomy" id="1297750"/>
    <lineage>
        <taxon>Bacteria</taxon>
        <taxon>Pseudomonadati</taxon>
        <taxon>Bacteroidota</taxon>
        <taxon>Bacteroidia</taxon>
        <taxon>Bacteroidales</taxon>
        <taxon>Bacteroidaceae</taxon>
        <taxon>Bacteroides</taxon>
    </lineage>
</organism>
<dbReference type="EMBL" id="FQTV01000017">
    <property type="protein sequence ID" value="SHF92683.1"/>
    <property type="molecule type" value="Genomic_DNA"/>
</dbReference>
<feature type="signal peptide" evidence="2">
    <location>
        <begin position="1"/>
        <end position="21"/>
    </location>
</feature>
<dbReference type="GO" id="GO:0006508">
    <property type="term" value="P:proteolysis"/>
    <property type="evidence" value="ECO:0007669"/>
    <property type="project" value="InterPro"/>
</dbReference>
<dbReference type="OrthoDB" id="9809780at2"/>
<evidence type="ECO:0000313" key="4">
    <source>
        <dbReference type="EMBL" id="SHF92683.1"/>
    </source>
</evidence>
<sequence>MCSRNYIFLLLLSLFSLSISAQNFTSLKWQDSFVSDQPLFADAHYVANSKLPRYIQNIDLGPDYDNYTYSVKIEYPEFQTLSKSNISFLTAVGEPLSSYPKADTRIFVSAKEGILEVSFVPLVYRNGEYQRINSFKLTLEKSITRQKRASTGTNLHTFASSSILSTGKWVKIRVGESGVYKITAAELQQMGFTNPAKVQLYGYGGRILPESFKKSKIDDLPEIPLWRGNGYLLFYANGVVRWDENSGVTGFTHTNNCYSSYGYYFLTEGNETPLTFPSEESLTAGNAKTVTTFDDYALYEKDAFNWTASGRELYDSYDFVSGNTKNYSFTLPGITNDKAYCTVAFAAKSESYTTVGVQIDGTSYGQFSIASAPISDSYCKAQPGSGTVVWDGNKNENTTVTLTHNRGAGVSGRLNYIQLNYRKKLALYDSYTAFRDLPSVGDVTTYVIAGANSNMKVWDVTTPGNYLQMNGTLTDGKYSFTVDNPALREFVAVDVNGTNFKKVEIVGNVNNQNLHSLEQCDMVIIVPSNGDFLSDAERLAEAHRTKDGMTVHVVTADQVYNEFSSGTPDATAYRWFMKMFYDRAVVPGTENTAGNKLPRYLLLFGDCAWDNRMITSSWQGYSPDDFLLGYQSNNSTWETYSYVTDDYLGLLDDEDGASLEYDGMDIGVGRFPVRTATEAKQMVDKTIAYMQNKELASWKNSICFVADDGDNNLHMTQAEELAKKVETNYPEYLVNRIYGDAYKWETTATGHTYKQATKRLLELFKEGMFMVNYSGHGGPNGWSAENILVSSDITALTSSRLPLWVTATCDFCRYDDISTSAGELAFLNNKGGAIALFTTSRVVYAQNNSNLNKVFCKYVFSKQDGSRLRLGDIMRLSKCDPNLSGDLNKLKFSLIGDPALMLAYPDYKVVVDKFKGEDASASDLIIKAGGKVQVQGRVTDTDGNTLTDFNGKIYPTVFDNKETVTTLNNDGTSEAGGFTFSQREKKLFSGSDSIRSGNFSFTFPVPKDINYSNEQGMLNFYAAESATGREAQGAYNNFVIGGTEEGTADTDTLGPKINLYLNTPEFVYGGKTNETPYLIADLEDSDGVNTVGNGIGHDIVAVIDNSPIYSYVLNNYYESYFGDYTKGTVRYSLPTLTEGKHKLFFRAWDVMNNSSSTSLEFEVVNGLKPGLFDVYCTKSPARDNTTFVLSHDRPEANLDVTLSVYDFSGRVLWTHTESGMSANNYYYVDWDLTSNGGQRLASGVYLFRASITPGGSKESTRAGKIVILAQ</sequence>
<feature type="chain" id="PRO_5009910189" evidence="2">
    <location>
        <begin position="22"/>
        <end position="1270"/>
    </location>
</feature>
<name>A0A1M5FMG3_9BACE</name>
<gene>
    <name evidence="4" type="ORF">SAMN05444405_11735</name>
</gene>
<keyword evidence="5" id="KW-1185">Reference proteome</keyword>
<dbReference type="STRING" id="1297750.SAMN05444405_11735"/>
<dbReference type="GO" id="GO:0008234">
    <property type="term" value="F:cysteine-type peptidase activity"/>
    <property type="evidence" value="ECO:0007669"/>
    <property type="project" value="InterPro"/>
</dbReference>
<dbReference type="CDD" id="cd02258">
    <property type="entry name" value="Peptidase_C25_N"/>
    <property type="match status" value="1"/>
</dbReference>
<dbReference type="Gene3D" id="3.40.50.10390">
    <property type="entry name" value="Gingipain r, domain 1"/>
    <property type="match status" value="1"/>
</dbReference>
<feature type="domain" description="Gingipain" evidence="3">
    <location>
        <begin position="522"/>
        <end position="902"/>
    </location>
</feature>
<dbReference type="Gene3D" id="3.40.50.1460">
    <property type="match status" value="1"/>
</dbReference>
<dbReference type="Pfam" id="PF01364">
    <property type="entry name" value="Peptidase_C25"/>
    <property type="match status" value="1"/>
</dbReference>
<evidence type="ECO:0000259" key="3">
    <source>
        <dbReference type="Pfam" id="PF01364"/>
    </source>
</evidence>
<dbReference type="Gene3D" id="2.60.40.4070">
    <property type="match status" value="1"/>
</dbReference>
<dbReference type="InterPro" id="IPR001769">
    <property type="entry name" value="Gingipain"/>
</dbReference>
<evidence type="ECO:0000256" key="1">
    <source>
        <dbReference type="ARBA" id="ARBA00022729"/>
    </source>
</evidence>
<keyword evidence="1 2" id="KW-0732">Signal</keyword>
<proteinExistence type="predicted"/>
<dbReference type="InterPro" id="IPR029031">
    <property type="entry name" value="Gingipain_N_sf"/>
</dbReference>
<dbReference type="Proteomes" id="UP000184509">
    <property type="component" value="Unassembled WGS sequence"/>
</dbReference>